<organism evidence="2 3">
    <name type="scientific">Durusdinium trenchii</name>
    <dbReference type="NCBI Taxonomy" id="1381693"/>
    <lineage>
        <taxon>Eukaryota</taxon>
        <taxon>Sar</taxon>
        <taxon>Alveolata</taxon>
        <taxon>Dinophyceae</taxon>
        <taxon>Suessiales</taxon>
        <taxon>Symbiodiniaceae</taxon>
        <taxon>Durusdinium</taxon>
    </lineage>
</organism>
<keyword evidence="3" id="KW-1185">Reference proteome</keyword>
<feature type="region of interest" description="Disordered" evidence="1">
    <location>
        <begin position="37"/>
        <end position="58"/>
    </location>
</feature>
<comment type="caution">
    <text evidence="2">The sequence shown here is derived from an EMBL/GenBank/DDBJ whole genome shotgun (WGS) entry which is preliminary data.</text>
</comment>
<proteinExistence type="predicted"/>
<dbReference type="EMBL" id="CAXAMN010028139">
    <property type="protein sequence ID" value="CAK9115374.1"/>
    <property type="molecule type" value="Genomic_DNA"/>
</dbReference>
<protein>
    <submittedName>
        <fullName evidence="2">Uncharacterized protein</fullName>
    </submittedName>
</protein>
<evidence type="ECO:0000313" key="3">
    <source>
        <dbReference type="Proteomes" id="UP001642484"/>
    </source>
</evidence>
<name>A0ABP0SSG8_9DINO</name>
<evidence type="ECO:0000256" key="1">
    <source>
        <dbReference type="SAM" id="MobiDB-lite"/>
    </source>
</evidence>
<feature type="non-terminal residue" evidence="2">
    <location>
        <position position="117"/>
    </location>
</feature>
<sequence>MNLIILSDARRIVNFMFGPSYLCDPLCDTLRTRDMFHWKSPGGSPGETPVPSRPPAPLQKQRLVDVRRTTFGCIPPGDWNSCVSSASDEHTDGEPLVHSPALSRFPSACQADATTVY</sequence>
<gene>
    <name evidence="2" type="ORF">CCMP2556_LOCUS53327</name>
</gene>
<dbReference type="Proteomes" id="UP001642484">
    <property type="component" value="Unassembled WGS sequence"/>
</dbReference>
<evidence type="ECO:0000313" key="2">
    <source>
        <dbReference type="EMBL" id="CAK9115374.1"/>
    </source>
</evidence>
<reference evidence="2 3" key="1">
    <citation type="submission" date="2024-02" db="EMBL/GenBank/DDBJ databases">
        <authorList>
            <person name="Chen Y."/>
            <person name="Shah S."/>
            <person name="Dougan E. K."/>
            <person name="Thang M."/>
            <person name="Chan C."/>
        </authorList>
    </citation>
    <scope>NUCLEOTIDE SEQUENCE [LARGE SCALE GENOMIC DNA]</scope>
</reference>
<accession>A0ABP0SSG8</accession>